<feature type="domain" description="LarA-like N-terminal" evidence="1">
    <location>
        <begin position="42"/>
        <end position="222"/>
    </location>
</feature>
<evidence type="ECO:0000313" key="2">
    <source>
        <dbReference type="EMBL" id="AKU93226.1"/>
    </source>
</evidence>
<dbReference type="Gene3D" id="3.90.226.30">
    <property type="match status" value="1"/>
</dbReference>
<dbReference type="KEGG" id="vin:AKJ08_3613"/>
<dbReference type="Gene3D" id="3.40.50.11440">
    <property type="match status" value="1"/>
</dbReference>
<dbReference type="EMBL" id="CP012332">
    <property type="protein sequence ID" value="AKU93226.1"/>
    <property type="molecule type" value="Genomic_DNA"/>
</dbReference>
<organism evidence="2 3">
    <name type="scientific">Vulgatibacter incomptus</name>
    <dbReference type="NCBI Taxonomy" id="1391653"/>
    <lineage>
        <taxon>Bacteria</taxon>
        <taxon>Pseudomonadati</taxon>
        <taxon>Myxococcota</taxon>
        <taxon>Myxococcia</taxon>
        <taxon>Myxococcales</taxon>
        <taxon>Cystobacterineae</taxon>
        <taxon>Vulgatibacteraceae</taxon>
        <taxon>Vulgatibacter</taxon>
    </lineage>
</organism>
<dbReference type="Pfam" id="PF09861">
    <property type="entry name" value="Lar_N"/>
    <property type="match status" value="1"/>
</dbReference>
<dbReference type="GO" id="GO:0050043">
    <property type="term" value="F:lactate racemase activity"/>
    <property type="evidence" value="ECO:0007669"/>
    <property type="project" value="InterPro"/>
</dbReference>
<proteinExistence type="predicted"/>
<protein>
    <submittedName>
        <fullName evidence="2">Transcriptional regulator</fullName>
    </submittedName>
</protein>
<keyword evidence="3" id="KW-1185">Reference proteome</keyword>
<dbReference type="AlphaFoldDB" id="A0A0K1PIL2"/>
<name>A0A0K1PIL2_9BACT</name>
<sequence length="533" mass="59949">MRLAKELEAPEVVTIDKGSAPRILHYGEDFLLEDLPVGTRVIYPKQPIAGLPNPRAAIRWALNHPHGCDPLPAQLKPGMKVTIAIDDISLPLPQMARPDIRQTMLEILLEMLSDHGVEDVHIIIAIALHRKMTAAEVERAVGPKVFREHWPKTLYHHDAEDPDGMVELGKTRHGEPVRINRRAAESDLIIYANINFVPMNGGHKSVGVGLTDYEGLKANHNPHAIRGSWSYMDPKGPSELHRSFDRIGQLAEKHLNVFKIETAVNNRMYQGPMEFLGKNEDDFTEGDRLKFQALKWTLSKTPKSLRREVFMRVPAGYELIAVHAGKTEPVHDAILEKSYEQYAVQVKGQADILIHGIPFISPYNANSTALNPLLVQVMGLGYLFNLYRGRPLVKKGGVLILTHPCSDAFDTNHHPSYVEFFHKVLTETRDAVVHSQKYEEEFAKNPAYIEMYRRGNAFHGVHPLYMWYWGENGRQHVGKVIVVGADNAHVPRIMGWERASTLAEAIAMARSEMGRSAQITMVHNAPIVLADVE</sequence>
<accession>A0A0K1PIL2</accession>
<dbReference type="RefSeq" id="WP_050727277.1">
    <property type="nucleotide sequence ID" value="NZ_CP012332.1"/>
</dbReference>
<evidence type="ECO:0000259" key="1">
    <source>
        <dbReference type="Pfam" id="PF09861"/>
    </source>
</evidence>
<dbReference type="STRING" id="1391653.AKJ08_3613"/>
<dbReference type="Proteomes" id="UP000055590">
    <property type="component" value="Chromosome"/>
</dbReference>
<evidence type="ECO:0000313" key="3">
    <source>
        <dbReference type="Proteomes" id="UP000055590"/>
    </source>
</evidence>
<dbReference type="PANTHER" id="PTHR33171">
    <property type="entry name" value="LAR_N DOMAIN-CONTAINING PROTEIN"/>
    <property type="match status" value="1"/>
</dbReference>
<dbReference type="InterPro" id="IPR018657">
    <property type="entry name" value="LarA-like_N"/>
</dbReference>
<dbReference type="OrthoDB" id="9770545at2"/>
<dbReference type="InterPro" id="IPR043166">
    <property type="entry name" value="LarA-like_C"/>
</dbReference>
<dbReference type="PATRIC" id="fig|1391653.3.peg.3770"/>
<reference evidence="2 3" key="1">
    <citation type="submission" date="2015-08" db="EMBL/GenBank/DDBJ databases">
        <authorList>
            <person name="Babu N.S."/>
            <person name="Beckwith C.J."/>
            <person name="Beseler K.G."/>
            <person name="Brison A."/>
            <person name="Carone J.V."/>
            <person name="Caskin T.P."/>
            <person name="Diamond M."/>
            <person name="Durham M.E."/>
            <person name="Foxe J.M."/>
            <person name="Go M."/>
            <person name="Henderson B.A."/>
            <person name="Jones I.B."/>
            <person name="McGettigan J.A."/>
            <person name="Micheletti S.J."/>
            <person name="Nasrallah M.E."/>
            <person name="Ortiz D."/>
            <person name="Piller C.R."/>
            <person name="Privatt S.R."/>
            <person name="Schneider S.L."/>
            <person name="Sharp S."/>
            <person name="Smith T.C."/>
            <person name="Stanton J.D."/>
            <person name="Ullery H.E."/>
            <person name="Wilson R.J."/>
            <person name="Serrano M.G."/>
            <person name="Buck G."/>
            <person name="Lee V."/>
            <person name="Wang Y."/>
            <person name="Carvalho R."/>
            <person name="Voegtly L."/>
            <person name="Shi R."/>
            <person name="Duckworth R."/>
            <person name="Johnson A."/>
            <person name="Loviza R."/>
            <person name="Walstead R."/>
            <person name="Shah Z."/>
            <person name="Kiflezghi M."/>
            <person name="Wade K."/>
            <person name="Ball S.L."/>
            <person name="Bradley K.W."/>
            <person name="Asai D.J."/>
            <person name="Bowman C.A."/>
            <person name="Russell D.A."/>
            <person name="Pope W.H."/>
            <person name="Jacobs-Sera D."/>
            <person name="Hendrix R.W."/>
            <person name="Hatfull G.F."/>
        </authorList>
    </citation>
    <scope>NUCLEOTIDE SEQUENCE [LARGE SCALE GENOMIC DNA]</scope>
    <source>
        <strain evidence="2 3">DSM 27710</strain>
    </source>
</reference>
<dbReference type="PANTHER" id="PTHR33171:SF17">
    <property type="entry name" value="LARA-LIKE N-TERMINAL DOMAIN-CONTAINING PROTEIN"/>
    <property type="match status" value="1"/>
</dbReference>
<dbReference type="InterPro" id="IPR048068">
    <property type="entry name" value="LarA-like"/>
</dbReference>
<gene>
    <name evidence="2" type="ORF">AKJ08_3613</name>
</gene>